<dbReference type="InterPro" id="IPR036291">
    <property type="entry name" value="NAD(P)-bd_dom_sf"/>
</dbReference>
<name>A0A0S4QTR5_9ACTN</name>
<dbReference type="PANTHER" id="PTHR43401:SF2">
    <property type="entry name" value="L-THREONINE 3-DEHYDROGENASE"/>
    <property type="match status" value="1"/>
</dbReference>
<dbReference type="Gene3D" id="3.40.50.720">
    <property type="entry name" value="NAD(P)-binding Rossmann-like Domain"/>
    <property type="match status" value="1"/>
</dbReference>
<feature type="domain" description="Alcohol dehydrogenase-like N-terminal" evidence="4">
    <location>
        <begin position="23"/>
        <end position="128"/>
    </location>
</feature>
<protein>
    <submittedName>
        <fullName evidence="5">2-desacetyl-2-hydroxyethyl bacteriochlorophyllide A dehydrogenase</fullName>
    </submittedName>
</protein>
<dbReference type="EMBL" id="FAOZ01000018">
    <property type="protein sequence ID" value="CUU58232.1"/>
    <property type="molecule type" value="Genomic_DNA"/>
</dbReference>
<reference evidence="6" key="1">
    <citation type="submission" date="2015-11" db="EMBL/GenBank/DDBJ databases">
        <authorList>
            <person name="Varghese N."/>
        </authorList>
    </citation>
    <scope>NUCLEOTIDE SEQUENCE [LARGE SCALE GENOMIC DNA]</scope>
    <source>
        <strain evidence="6">DSM 45899</strain>
    </source>
</reference>
<dbReference type="RefSeq" id="WP_091281054.1">
    <property type="nucleotide sequence ID" value="NZ_FAOZ01000018.1"/>
</dbReference>
<accession>A0A0S4QTR5</accession>
<dbReference type="Gene3D" id="3.90.180.10">
    <property type="entry name" value="Medium-chain alcohol dehydrogenases, catalytic domain"/>
    <property type="match status" value="1"/>
</dbReference>
<evidence type="ECO:0000256" key="2">
    <source>
        <dbReference type="ARBA" id="ARBA00023002"/>
    </source>
</evidence>
<dbReference type="PANTHER" id="PTHR43401">
    <property type="entry name" value="L-THREONINE 3-DEHYDROGENASE"/>
    <property type="match status" value="1"/>
</dbReference>
<comment type="cofactor">
    <cofactor evidence="1">
        <name>Zn(2+)</name>
        <dbReference type="ChEBI" id="CHEBI:29105"/>
    </cofactor>
</comment>
<keyword evidence="6" id="KW-1185">Reference proteome</keyword>
<evidence type="ECO:0000313" key="6">
    <source>
        <dbReference type="Proteomes" id="UP000198802"/>
    </source>
</evidence>
<feature type="domain" description="Alcohol dehydrogenase-like C-terminal" evidence="3">
    <location>
        <begin position="169"/>
        <end position="286"/>
    </location>
</feature>
<evidence type="ECO:0000313" key="5">
    <source>
        <dbReference type="EMBL" id="CUU58232.1"/>
    </source>
</evidence>
<evidence type="ECO:0000259" key="4">
    <source>
        <dbReference type="Pfam" id="PF08240"/>
    </source>
</evidence>
<gene>
    <name evidence="5" type="ORF">Ga0074812_1184</name>
</gene>
<organism evidence="5 6">
    <name type="scientific">Parafrankia irregularis</name>
    <dbReference type="NCBI Taxonomy" id="795642"/>
    <lineage>
        <taxon>Bacteria</taxon>
        <taxon>Bacillati</taxon>
        <taxon>Actinomycetota</taxon>
        <taxon>Actinomycetes</taxon>
        <taxon>Frankiales</taxon>
        <taxon>Frankiaceae</taxon>
        <taxon>Parafrankia</taxon>
    </lineage>
</organism>
<evidence type="ECO:0000259" key="3">
    <source>
        <dbReference type="Pfam" id="PF00107"/>
    </source>
</evidence>
<dbReference type="SUPFAM" id="SSF50129">
    <property type="entry name" value="GroES-like"/>
    <property type="match status" value="1"/>
</dbReference>
<dbReference type="Proteomes" id="UP000198802">
    <property type="component" value="Unassembled WGS sequence"/>
</dbReference>
<dbReference type="InterPro" id="IPR050129">
    <property type="entry name" value="Zn_alcohol_dh"/>
</dbReference>
<dbReference type="InterPro" id="IPR013154">
    <property type="entry name" value="ADH-like_N"/>
</dbReference>
<evidence type="ECO:0000256" key="1">
    <source>
        <dbReference type="ARBA" id="ARBA00001947"/>
    </source>
</evidence>
<dbReference type="AlphaFoldDB" id="A0A0S4QTR5"/>
<keyword evidence="2" id="KW-0560">Oxidoreductase</keyword>
<dbReference type="InterPro" id="IPR011032">
    <property type="entry name" value="GroES-like_sf"/>
</dbReference>
<dbReference type="SUPFAM" id="SSF51735">
    <property type="entry name" value="NAD(P)-binding Rossmann-fold domains"/>
    <property type="match status" value="1"/>
</dbReference>
<dbReference type="Pfam" id="PF08240">
    <property type="entry name" value="ADH_N"/>
    <property type="match status" value="1"/>
</dbReference>
<dbReference type="InterPro" id="IPR013149">
    <property type="entry name" value="ADH-like_C"/>
</dbReference>
<dbReference type="Pfam" id="PF00107">
    <property type="entry name" value="ADH_zinc_N"/>
    <property type="match status" value="1"/>
</dbReference>
<sequence>MRAAVIASGGRYEISEVPDPSPGPGELLLRVTACGFCGSDVKARAAMPAGEIMGHEFGGEVVGIGPETTGWREGTQVAVLPALSCGRCEWCASGRVIHCPQVRLVGLGGSGGGFAELAVVTAAAAIPLAPGIDPLYSALVEPFAVGLHIARTGHLTEGDDVLVVGAGTVGLTTIAWARQRGARRITAVDPVAIRRSAAASFGATEVVGSVEEVAAGTYSFVAECAGRASLLDACVTVARPGGRIVMAGVTIEPTPFASVAALMKEVSVGFAVYYTPEEFRTVVDAFAGGQIDPEPLIARWVGLSEVNEAFDDLANVTASAKILLRP</sequence>
<dbReference type="GO" id="GO:0016491">
    <property type="term" value="F:oxidoreductase activity"/>
    <property type="evidence" value="ECO:0007669"/>
    <property type="project" value="UniProtKB-KW"/>
</dbReference>
<proteinExistence type="predicted"/>